<keyword evidence="1" id="KW-0472">Membrane</keyword>
<dbReference type="PATRIC" id="fig|320778.3.peg.1250"/>
<evidence type="ECO:0000256" key="1">
    <source>
        <dbReference type="SAM" id="Phobius"/>
    </source>
</evidence>
<feature type="transmembrane region" description="Helical" evidence="1">
    <location>
        <begin position="220"/>
        <end position="242"/>
    </location>
</feature>
<dbReference type="InterPro" id="IPR038770">
    <property type="entry name" value="Na+/solute_symporter_sf"/>
</dbReference>
<keyword evidence="1" id="KW-1133">Transmembrane helix</keyword>
<accession>A0A0J1HER5</accession>
<reference evidence="2 3" key="1">
    <citation type="submission" date="2015-05" db="EMBL/GenBank/DDBJ databases">
        <title>Photobacterium galathea sp. nov.</title>
        <authorList>
            <person name="Machado H."/>
            <person name="Gram L."/>
        </authorList>
    </citation>
    <scope>NUCLEOTIDE SEQUENCE [LARGE SCALE GENOMIC DNA]</scope>
    <source>
        <strain evidence="2 3">DSM 22954</strain>
    </source>
</reference>
<sequence>MLSLLAKHSSIFLIIAAVAGFIFPQASAALFPYLPYVLFCLMLFTLLGMQQKVLVGLLAKAWVWGYAFLHAAVLTLISCTIASLLDASSSMLLAISAVTATGSLFATPAIVRSVGLAPLEAMAMTIATTLLMPVVLYINLMLFQENAFSLDLVSYLQRLLIFIVGPMMFSALVYNLVPHDTLHRIHSKLSQVTIILVFSFPFGLIGPFRSIFDDSLLSAINYFLIGLALCALFFVAGFLVYWRTDKNMALIAAITSANRNVLLTYTVAGSYLGPDFLIIMGALQLPTYTLPLFVRWLNGKLCEPQTEESSA</sequence>
<feature type="transmembrane region" description="Helical" evidence="1">
    <location>
        <begin position="155"/>
        <end position="177"/>
    </location>
</feature>
<dbReference type="OrthoDB" id="6646831at2"/>
<organism evidence="2 3">
    <name type="scientific">Photobacterium ganghwense</name>
    <dbReference type="NCBI Taxonomy" id="320778"/>
    <lineage>
        <taxon>Bacteria</taxon>
        <taxon>Pseudomonadati</taxon>
        <taxon>Pseudomonadota</taxon>
        <taxon>Gammaproteobacteria</taxon>
        <taxon>Vibrionales</taxon>
        <taxon>Vibrionaceae</taxon>
        <taxon>Photobacterium</taxon>
    </lineage>
</organism>
<feature type="transmembrane region" description="Helical" evidence="1">
    <location>
        <begin position="123"/>
        <end position="143"/>
    </location>
</feature>
<feature type="transmembrane region" description="Helical" evidence="1">
    <location>
        <begin position="262"/>
        <end position="283"/>
    </location>
</feature>
<comment type="caution">
    <text evidence="2">The sequence shown here is derived from an EMBL/GenBank/DDBJ whole genome shotgun (WGS) entry which is preliminary data.</text>
</comment>
<feature type="transmembrane region" description="Helical" evidence="1">
    <location>
        <begin position="91"/>
        <end position="111"/>
    </location>
</feature>
<dbReference type="RefSeq" id="WP_047884265.1">
    <property type="nucleotide sequence ID" value="NZ_LDOU01000006.1"/>
</dbReference>
<dbReference type="Gene3D" id="1.20.1530.20">
    <property type="match status" value="1"/>
</dbReference>
<name>A0A0J1HER5_9GAMM</name>
<feature type="transmembrane region" description="Helical" evidence="1">
    <location>
        <begin position="30"/>
        <end position="49"/>
    </location>
</feature>
<keyword evidence="3" id="KW-1185">Reference proteome</keyword>
<protein>
    <submittedName>
        <fullName evidence="2">Membrane protein</fullName>
    </submittedName>
</protein>
<feature type="transmembrane region" description="Helical" evidence="1">
    <location>
        <begin position="61"/>
        <end position="85"/>
    </location>
</feature>
<proteinExistence type="predicted"/>
<feature type="transmembrane region" description="Helical" evidence="1">
    <location>
        <begin position="189"/>
        <end position="208"/>
    </location>
</feature>
<dbReference type="EMBL" id="LDOU01000006">
    <property type="protein sequence ID" value="KLV10103.1"/>
    <property type="molecule type" value="Genomic_DNA"/>
</dbReference>
<dbReference type="Proteomes" id="UP000035909">
    <property type="component" value="Unassembled WGS sequence"/>
</dbReference>
<dbReference type="AlphaFoldDB" id="A0A0J1HER5"/>
<gene>
    <name evidence="2" type="ORF">ABT57_05795</name>
</gene>
<keyword evidence="1" id="KW-0812">Transmembrane</keyword>
<evidence type="ECO:0000313" key="2">
    <source>
        <dbReference type="EMBL" id="KLV10103.1"/>
    </source>
</evidence>
<evidence type="ECO:0000313" key="3">
    <source>
        <dbReference type="Proteomes" id="UP000035909"/>
    </source>
</evidence>